<evidence type="ECO:0000313" key="2">
    <source>
        <dbReference type="Proteomes" id="UP000011718"/>
    </source>
</evidence>
<dbReference type="AlphaFoldDB" id="M1PZP6"/>
<proteinExistence type="predicted"/>
<name>M1PZP6_METMZ</name>
<dbReference type="KEGG" id="mmaz:MmTuc01_2513"/>
<evidence type="ECO:0000313" key="1">
    <source>
        <dbReference type="EMBL" id="AGF97821.1"/>
    </source>
</evidence>
<accession>M1PZP6</accession>
<protein>
    <submittedName>
        <fullName evidence="1">Uncharacterized protein</fullName>
    </submittedName>
</protein>
<gene>
    <name evidence="1" type="ORF">MmTuc01_2513</name>
</gene>
<dbReference type="EMBL" id="CP004144">
    <property type="protein sequence ID" value="AGF97821.1"/>
    <property type="molecule type" value="Genomic_DNA"/>
</dbReference>
<dbReference type="HOGENOM" id="CLU_3163140_0_0_2"/>
<organism evidence="1 2">
    <name type="scientific">Methanosarcina mazei Tuc01</name>
    <dbReference type="NCBI Taxonomy" id="1236903"/>
    <lineage>
        <taxon>Archaea</taxon>
        <taxon>Methanobacteriati</taxon>
        <taxon>Methanobacteriota</taxon>
        <taxon>Stenosarchaea group</taxon>
        <taxon>Methanomicrobia</taxon>
        <taxon>Methanosarcinales</taxon>
        <taxon>Methanosarcinaceae</taxon>
        <taxon>Methanosarcina</taxon>
    </lineage>
</organism>
<reference evidence="1 2" key="1">
    <citation type="journal article" date="2013" name="Genome Announc.">
        <title>Complete Genome of a Methanosarcina mazei Strain Isolated from Sediment Samples from an Amazonian Flooded Area.</title>
        <authorList>
            <person name="Assis das Gracas D."/>
            <person name="Thiago Juca Ramos R."/>
            <person name="Vieira Araujo A.C."/>
            <person name="Zahlouth R."/>
            <person name="Ribeiro Carneiro A."/>
            <person name="Souza Lopes T."/>
            <person name="Azevedo Barauna R."/>
            <person name="Azevedo V."/>
            <person name="Cruz Schneider M.P."/>
            <person name="Pellizari V.H."/>
            <person name="Silva A."/>
        </authorList>
    </citation>
    <scope>NUCLEOTIDE SEQUENCE [LARGE SCALE GENOMIC DNA]</scope>
    <source>
        <strain evidence="1 2">Tuc01</strain>
    </source>
</reference>
<sequence>MSWKPENKKRAGNLRCEPDESINGILNLKWDYKAKLKLWNSQSKTGL</sequence>
<dbReference type="Proteomes" id="UP000011718">
    <property type="component" value="Chromosome"/>
</dbReference>
<dbReference type="BioCyc" id="MMAZ1236903:G139K-2404-MONOMER"/>